<dbReference type="RefSeq" id="WP_284484200.1">
    <property type="nucleotide sequence ID" value="NZ_JASNJE010000003.1"/>
</dbReference>
<protein>
    <submittedName>
        <fullName evidence="2">AzlD domain-containing protein</fullName>
    </submittedName>
</protein>
<evidence type="ECO:0000313" key="2">
    <source>
        <dbReference type="EMBL" id="MDK3072258.1"/>
    </source>
</evidence>
<feature type="transmembrane region" description="Helical" evidence="1">
    <location>
        <begin position="48"/>
        <end position="66"/>
    </location>
</feature>
<dbReference type="Pfam" id="PF05437">
    <property type="entry name" value="AzlD"/>
    <property type="match status" value="1"/>
</dbReference>
<dbReference type="InterPro" id="IPR008407">
    <property type="entry name" value="Brnchd-chn_aa_trnsp_AzlD"/>
</dbReference>
<feature type="transmembrane region" description="Helical" evidence="1">
    <location>
        <begin position="86"/>
        <end position="113"/>
    </location>
</feature>
<evidence type="ECO:0000256" key="1">
    <source>
        <dbReference type="SAM" id="Phobius"/>
    </source>
</evidence>
<keyword evidence="1" id="KW-0812">Transmembrane</keyword>
<reference evidence="2 3" key="1">
    <citation type="submission" date="2023-05" db="EMBL/GenBank/DDBJ databases">
        <title>Sedimentitalea sp. nov. JM2-8.</title>
        <authorList>
            <person name="Huang J."/>
        </authorList>
    </citation>
    <scope>NUCLEOTIDE SEQUENCE [LARGE SCALE GENOMIC DNA]</scope>
    <source>
        <strain evidence="2 3">JM2-8</strain>
    </source>
</reference>
<evidence type="ECO:0000313" key="3">
    <source>
        <dbReference type="Proteomes" id="UP001227126"/>
    </source>
</evidence>
<feature type="transmembrane region" description="Helical" evidence="1">
    <location>
        <begin position="12"/>
        <end position="36"/>
    </location>
</feature>
<proteinExistence type="predicted"/>
<dbReference type="Proteomes" id="UP001227126">
    <property type="component" value="Unassembled WGS sequence"/>
</dbReference>
<keyword evidence="1" id="KW-0472">Membrane</keyword>
<comment type="caution">
    <text evidence="2">The sequence shown here is derived from an EMBL/GenBank/DDBJ whole genome shotgun (WGS) entry which is preliminary data.</text>
</comment>
<organism evidence="2 3">
    <name type="scientific">Sedimentitalea xiamensis</name>
    <dbReference type="NCBI Taxonomy" id="3050037"/>
    <lineage>
        <taxon>Bacteria</taxon>
        <taxon>Pseudomonadati</taxon>
        <taxon>Pseudomonadota</taxon>
        <taxon>Alphaproteobacteria</taxon>
        <taxon>Rhodobacterales</taxon>
        <taxon>Paracoccaceae</taxon>
        <taxon>Sedimentitalea</taxon>
    </lineage>
</organism>
<accession>A0ABT7FB46</accession>
<sequence length="114" mass="11996">MTAAVQQFDQTTLWTVIIGLAVGSFALRFVFIGLVGSRTMPGWLMRHLRYTAVAILPALVTPLVIWPTATGGQPDGPRMAAAAMTLIVGLITKNVIAAILAGAGTLYALLYLVG</sequence>
<name>A0ABT7FB46_9RHOB</name>
<keyword evidence="3" id="KW-1185">Reference proteome</keyword>
<dbReference type="EMBL" id="JASNJE010000003">
    <property type="protein sequence ID" value="MDK3072258.1"/>
    <property type="molecule type" value="Genomic_DNA"/>
</dbReference>
<gene>
    <name evidence="2" type="ORF">QO034_03970</name>
</gene>
<keyword evidence="1" id="KW-1133">Transmembrane helix</keyword>